<reference evidence="6 7" key="1">
    <citation type="submission" date="2022-02" db="EMBL/GenBank/DDBJ databases">
        <title>The car tank lid bacteriome: a reservoir of bacteria with potential in bioremediation of fuel.</title>
        <authorList>
            <person name="Vidal-Verdu A."/>
            <person name="Gomez-Martinez D."/>
            <person name="Latorre-Perez A."/>
            <person name="Pereto J."/>
            <person name="Porcar M."/>
        </authorList>
    </citation>
    <scope>NUCLEOTIDE SEQUENCE [LARGE SCALE GENOMIC DNA]</scope>
    <source>
        <strain evidence="6 7">4D.3</strain>
    </source>
</reference>
<organism evidence="6 7">
    <name type="scientific">Isoptericola peretonis</name>
    <dbReference type="NCBI Taxonomy" id="2918523"/>
    <lineage>
        <taxon>Bacteria</taxon>
        <taxon>Bacillati</taxon>
        <taxon>Actinomycetota</taxon>
        <taxon>Actinomycetes</taxon>
        <taxon>Micrococcales</taxon>
        <taxon>Promicromonosporaceae</taxon>
        <taxon>Isoptericola</taxon>
    </lineage>
</organism>
<dbReference type="SUPFAM" id="SSF48498">
    <property type="entry name" value="Tetracyclin repressor-like, C-terminal domain"/>
    <property type="match status" value="1"/>
</dbReference>
<dbReference type="Pfam" id="PF16859">
    <property type="entry name" value="TetR_C_11"/>
    <property type="match status" value="1"/>
</dbReference>
<evidence type="ECO:0000256" key="3">
    <source>
        <dbReference type="ARBA" id="ARBA00023163"/>
    </source>
</evidence>
<keyword evidence="7" id="KW-1185">Reference proteome</keyword>
<evidence type="ECO:0000256" key="4">
    <source>
        <dbReference type="PROSITE-ProRule" id="PRU00335"/>
    </source>
</evidence>
<dbReference type="PANTHER" id="PTHR30055:SF148">
    <property type="entry name" value="TETR-FAMILY TRANSCRIPTIONAL REGULATOR"/>
    <property type="match status" value="1"/>
</dbReference>
<dbReference type="InterPro" id="IPR011075">
    <property type="entry name" value="TetR_C"/>
</dbReference>
<dbReference type="InterPro" id="IPR009057">
    <property type="entry name" value="Homeodomain-like_sf"/>
</dbReference>
<accession>A0ABT0J2C3</accession>
<keyword evidence="1" id="KW-0805">Transcription regulation</keyword>
<evidence type="ECO:0000256" key="1">
    <source>
        <dbReference type="ARBA" id="ARBA00023015"/>
    </source>
</evidence>
<dbReference type="Proteomes" id="UP001651050">
    <property type="component" value="Unassembled WGS sequence"/>
</dbReference>
<evidence type="ECO:0000313" key="6">
    <source>
        <dbReference type="EMBL" id="MCK9793626.1"/>
    </source>
</evidence>
<sequence>MPAPRTSAHDDRTERIMRTTVALAREVGYSNLGIEAVAAGAGVGKHTVYRRWSSKGALFLDSVLTLHASSLDYPDTGDVVADVKRQIYDAVDLLASDEVAPLFRALVAEAQRDDEVAAALVERFAAPQKAKTVARLAAARSAGQIAADADLELAMVTLSGPLYYLLLVTHEPVTHDVVDRIVDALFAGLTPRA</sequence>
<comment type="caution">
    <text evidence="6">The sequence shown here is derived from an EMBL/GenBank/DDBJ whole genome shotgun (WGS) entry which is preliminary data.</text>
</comment>
<dbReference type="SUPFAM" id="SSF46689">
    <property type="entry name" value="Homeodomain-like"/>
    <property type="match status" value="1"/>
</dbReference>
<evidence type="ECO:0000259" key="5">
    <source>
        <dbReference type="PROSITE" id="PS50977"/>
    </source>
</evidence>
<feature type="DNA-binding region" description="H-T-H motif" evidence="4">
    <location>
        <begin position="33"/>
        <end position="52"/>
    </location>
</feature>
<proteinExistence type="predicted"/>
<keyword evidence="2 4" id="KW-0238">DNA-binding</keyword>
<feature type="domain" description="HTH tetR-type" evidence="5">
    <location>
        <begin position="10"/>
        <end position="70"/>
    </location>
</feature>
<gene>
    <name evidence="6" type="ORF">M1843_07700</name>
</gene>
<dbReference type="EMBL" id="JALQCY010000002">
    <property type="protein sequence ID" value="MCK9793626.1"/>
    <property type="molecule type" value="Genomic_DNA"/>
</dbReference>
<dbReference type="PANTHER" id="PTHR30055">
    <property type="entry name" value="HTH-TYPE TRANSCRIPTIONAL REGULATOR RUTR"/>
    <property type="match status" value="1"/>
</dbReference>
<name>A0ABT0J2C3_9MICO</name>
<dbReference type="Gene3D" id="1.10.357.10">
    <property type="entry name" value="Tetracycline Repressor, domain 2"/>
    <property type="match status" value="1"/>
</dbReference>
<dbReference type="InterPro" id="IPR050109">
    <property type="entry name" value="HTH-type_TetR-like_transc_reg"/>
</dbReference>
<dbReference type="RefSeq" id="WP_416343466.1">
    <property type="nucleotide sequence ID" value="NZ_JALQCY010000002.1"/>
</dbReference>
<dbReference type="Pfam" id="PF00440">
    <property type="entry name" value="TetR_N"/>
    <property type="match status" value="1"/>
</dbReference>
<evidence type="ECO:0000256" key="2">
    <source>
        <dbReference type="ARBA" id="ARBA00023125"/>
    </source>
</evidence>
<evidence type="ECO:0000313" key="7">
    <source>
        <dbReference type="Proteomes" id="UP001651050"/>
    </source>
</evidence>
<protein>
    <submittedName>
        <fullName evidence="6">TetR/AcrR family transcriptional regulator</fullName>
    </submittedName>
</protein>
<dbReference type="PROSITE" id="PS50977">
    <property type="entry name" value="HTH_TETR_2"/>
    <property type="match status" value="1"/>
</dbReference>
<keyword evidence="3" id="KW-0804">Transcription</keyword>
<dbReference type="InterPro" id="IPR036271">
    <property type="entry name" value="Tet_transcr_reg_TetR-rel_C_sf"/>
</dbReference>
<dbReference type="Gene3D" id="1.10.10.60">
    <property type="entry name" value="Homeodomain-like"/>
    <property type="match status" value="1"/>
</dbReference>
<dbReference type="InterPro" id="IPR001647">
    <property type="entry name" value="HTH_TetR"/>
</dbReference>